<evidence type="ECO:0000313" key="3">
    <source>
        <dbReference type="Proteomes" id="UP000039865"/>
    </source>
</evidence>
<dbReference type="PANTHER" id="PTHR10612:SF62">
    <property type="entry name" value="LIPOCALIN_CYTOSOLIC FATTY-ACID BINDING DOMAIN-CONTAINING PROTEIN"/>
    <property type="match status" value="1"/>
</dbReference>
<protein>
    <submittedName>
        <fullName evidence="2">Apolipoprotein d-like</fullName>
    </submittedName>
</protein>
<keyword evidence="1" id="KW-0732">Signal</keyword>
<keyword evidence="3" id="KW-1185">Reference proteome</keyword>
<accession>A0A078AB87</accession>
<dbReference type="GO" id="GO:0006629">
    <property type="term" value="P:lipid metabolic process"/>
    <property type="evidence" value="ECO:0007669"/>
    <property type="project" value="TreeGrafter"/>
</dbReference>
<dbReference type="Gene3D" id="2.40.128.20">
    <property type="match status" value="1"/>
</dbReference>
<dbReference type="Proteomes" id="UP000039865">
    <property type="component" value="Unassembled WGS sequence"/>
</dbReference>
<dbReference type="PANTHER" id="PTHR10612">
    <property type="entry name" value="APOLIPOPROTEIN D"/>
    <property type="match status" value="1"/>
</dbReference>
<dbReference type="AlphaFoldDB" id="A0A078AB87"/>
<organism evidence="2 3">
    <name type="scientific">Stylonychia lemnae</name>
    <name type="common">Ciliate</name>
    <dbReference type="NCBI Taxonomy" id="5949"/>
    <lineage>
        <taxon>Eukaryota</taxon>
        <taxon>Sar</taxon>
        <taxon>Alveolata</taxon>
        <taxon>Ciliophora</taxon>
        <taxon>Intramacronucleata</taxon>
        <taxon>Spirotrichea</taxon>
        <taxon>Stichotrichia</taxon>
        <taxon>Sporadotrichida</taxon>
        <taxon>Oxytrichidae</taxon>
        <taxon>Stylonychinae</taxon>
        <taxon>Stylonychia</taxon>
    </lineage>
</organism>
<dbReference type="GO" id="GO:0000302">
    <property type="term" value="P:response to reactive oxygen species"/>
    <property type="evidence" value="ECO:0007669"/>
    <property type="project" value="TreeGrafter"/>
</dbReference>
<dbReference type="SUPFAM" id="SSF50814">
    <property type="entry name" value="Lipocalins"/>
    <property type="match status" value="1"/>
</dbReference>
<dbReference type="OrthoDB" id="10025477at2759"/>
<sequence length="218" mass="24478">MISRTLILTISSLTFALGNSCKAPEPQAGFTHETYSGVWYEIAKFQTAGGAFWEKDCVCTHLNVTTNEQNVFQADNICNNKVPTGKITSVVGKLIDETPNHPGRFKQQIFSFLPPVDYTVLYLGNFTNDQGEVEEYSVEYDCTEGFLTEYNYCVHFLSRKPTMSKQLLDKLIEDITKLNLNDENLDLTISQQNGCWNKSSSSTPTAVDSINMISEIIQ</sequence>
<dbReference type="InParanoid" id="A0A078AB87"/>
<reference evidence="2 3" key="1">
    <citation type="submission" date="2014-06" db="EMBL/GenBank/DDBJ databases">
        <authorList>
            <person name="Swart Estienne"/>
        </authorList>
    </citation>
    <scope>NUCLEOTIDE SEQUENCE [LARGE SCALE GENOMIC DNA]</scope>
    <source>
        <strain evidence="2 3">130c</strain>
    </source>
</reference>
<keyword evidence="2" id="KW-0449">Lipoprotein</keyword>
<proteinExistence type="predicted"/>
<dbReference type="GO" id="GO:0005737">
    <property type="term" value="C:cytoplasm"/>
    <property type="evidence" value="ECO:0007669"/>
    <property type="project" value="TreeGrafter"/>
</dbReference>
<gene>
    <name evidence="2" type="primary">Contig14552.g15506</name>
    <name evidence="2" type="ORF">STYLEM_7013</name>
</gene>
<evidence type="ECO:0000313" key="2">
    <source>
        <dbReference type="EMBL" id="CDW78043.1"/>
    </source>
</evidence>
<evidence type="ECO:0000256" key="1">
    <source>
        <dbReference type="SAM" id="SignalP"/>
    </source>
</evidence>
<dbReference type="EMBL" id="CCKQ01006724">
    <property type="protein sequence ID" value="CDW78043.1"/>
    <property type="molecule type" value="Genomic_DNA"/>
</dbReference>
<feature type="signal peptide" evidence="1">
    <location>
        <begin position="1"/>
        <end position="18"/>
    </location>
</feature>
<dbReference type="OMA" id="IEYDCTS"/>
<name>A0A078AB87_STYLE</name>
<feature type="chain" id="PRO_5001729292" evidence="1">
    <location>
        <begin position="19"/>
        <end position="218"/>
    </location>
</feature>
<dbReference type="InterPro" id="IPR012674">
    <property type="entry name" value="Calycin"/>
</dbReference>